<dbReference type="PATRIC" id="fig|396014.3.peg.2348"/>
<dbReference type="Pfam" id="PF18986">
    <property type="entry name" value="DUF5719"/>
    <property type="match status" value="1"/>
</dbReference>
<reference evidence="1 2" key="1">
    <citation type="submission" date="2014-02" db="EMBL/GenBank/DDBJ databases">
        <title>Genome sequence of Brachybacterium phenoliresistens strain W13A50.</title>
        <authorList>
            <person name="Wang X."/>
        </authorList>
    </citation>
    <scope>NUCLEOTIDE SEQUENCE [LARGE SCALE GENOMIC DNA]</scope>
    <source>
        <strain evidence="1 2">W13A50</strain>
    </source>
</reference>
<evidence type="ECO:0008006" key="3">
    <source>
        <dbReference type="Google" id="ProtNLM"/>
    </source>
</evidence>
<dbReference type="Proteomes" id="UP000023067">
    <property type="component" value="Unassembled WGS sequence"/>
</dbReference>
<dbReference type="STRING" id="396014.BF93_01540"/>
<evidence type="ECO:0000313" key="1">
    <source>
        <dbReference type="EMBL" id="EWS80791.1"/>
    </source>
</evidence>
<name>Z9JSK5_9MICO</name>
<evidence type="ECO:0000313" key="2">
    <source>
        <dbReference type="Proteomes" id="UP000023067"/>
    </source>
</evidence>
<dbReference type="eggNOG" id="COG3147">
    <property type="taxonomic scope" value="Bacteria"/>
</dbReference>
<dbReference type="RefSeq" id="WP_038372864.1">
    <property type="nucleotide sequence ID" value="NZ_KK069996.1"/>
</dbReference>
<organism evidence="1 2">
    <name type="scientific">Brachybacterium phenoliresistens</name>
    <dbReference type="NCBI Taxonomy" id="396014"/>
    <lineage>
        <taxon>Bacteria</taxon>
        <taxon>Bacillati</taxon>
        <taxon>Actinomycetota</taxon>
        <taxon>Actinomycetes</taxon>
        <taxon>Micrococcales</taxon>
        <taxon>Dermabacteraceae</taxon>
        <taxon>Brachybacterium</taxon>
    </lineage>
</organism>
<keyword evidence="2" id="KW-1185">Reference proteome</keyword>
<dbReference type="EMBL" id="JDYK01000012">
    <property type="protein sequence ID" value="EWS80791.1"/>
    <property type="molecule type" value="Genomic_DNA"/>
</dbReference>
<dbReference type="OrthoDB" id="3264966at2"/>
<dbReference type="InterPro" id="IPR043777">
    <property type="entry name" value="DUF5719"/>
</dbReference>
<dbReference type="AlphaFoldDB" id="Z9JSK5"/>
<dbReference type="HOGENOM" id="CLU_501240_0_0_11"/>
<proteinExistence type="predicted"/>
<sequence>MSIARRPLLGALSLLPLVGAGAVALSSRGTPGLGEIVRPQSVAAPGALTLHAEGPLTVPAAILEAGGGDEEFAVVPPSPDIGIGAVALEEDSSLLFGRVSTSTTLQDQDGNPLAPSIAVTDEDGAETAAEPTALGLGALALAVPELAGAPVAVLAAADGGLPVADAVQSTHTDTGDFRSLSLTRMLSPVVDASFLGMGTLPGTTSVLVLRNVSSRPATAAVQVWTPDGPAAMQGRSQIVVAPGAEQQLLLDTVAAGQQAVGLRVVTVGAPLLMHVSTAERDGLTPRGAQILSPLPPAAPSPMIPGVHVSSAEEPPLLVLQNPGGTGAAADVTVLGPAGALPLAGLGGLELPAGTVLAVPLPVTAPGDYVVRVQADRPIDAVVRSRAPGARLPGGTLGVQADLAIAGPAPALGGGAVLALPALGPFGLLALAATEDTSATVIPVGADGGAGDVIERDVPAGRIVTVPATELTGTTGTPAGLAITAGAARVLHAAWVQVEHDPALGPLLSTCTVAPARRETGALAVQVR</sequence>
<comment type="caution">
    <text evidence="1">The sequence shown here is derived from an EMBL/GenBank/DDBJ whole genome shotgun (WGS) entry which is preliminary data.</text>
</comment>
<gene>
    <name evidence="1" type="ORF">BF93_01540</name>
</gene>
<protein>
    <recommendedName>
        <fullName evidence="3">Secreted protein</fullName>
    </recommendedName>
</protein>
<accession>Z9JSK5</accession>